<dbReference type="AlphaFoldDB" id="A0A839IWY1"/>
<evidence type="ECO:0000259" key="3">
    <source>
        <dbReference type="Pfam" id="PF12848"/>
    </source>
</evidence>
<name>A0A839IWY1_9GAMM</name>
<dbReference type="Proteomes" id="UP000565262">
    <property type="component" value="Unassembled WGS sequence"/>
</dbReference>
<comment type="caution">
    <text evidence="4">The sequence shown here is derived from an EMBL/GenBank/DDBJ whole genome shotgun (WGS) entry which is preliminary data.</text>
</comment>
<keyword evidence="1" id="KW-0547">Nucleotide-binding</keyword>
<dbReference type="InterPro" id="IPR027417">
    <property type="entry name" value="P-loop_NTPase"/>
</dbReference>
<organism evidence="4 5">
    <name type="scientific">Oceanospirillum sediminis</name>
    <dbReference type="NCBI Taxonomy" id="2760088"/>
    <lineage>
        <taxon>Bacteria</taxon>
        <taxon>Pseudomonadati</taxon>
        <taxon>Pseudomonadota</taxon>
        <taxon>Gammaproteobacteria</taxon>
        <taxon>Oceanospirillales</taxon>
        <taxon>Oceanospirillaceae</taxon>
        <taxon>Oceanospirillum</taxon>
    </lineage>
</organism>
<feature type="non-terminal residue" evidence="4">
    <location>
        <position position="1"/>
    </location>
</feature>
<keyword evidence="2 4" id="KW-0067">ATP-binding</keyword>
<evidence type="ECO:0000256" key="1">
    <source>
        <dbReference type="ARBA" id="ARBA00022741"/>
    </source>
</evidence>
<dbReference type="SUPFAM" id="SSF52540">
    <property type="entry name" value="P-loop containing nucleoside triphosphate hydrolases"/>
    <property type="match status" value="1"/>
</dbReference>
<evidence type="ECO:0000256" key="2">
    <source>
        <dbReference type="ARBA" id="ARBA00022840"/>
    </source>
</evidence>
<reference evidence="4 5" key="1">
    <citation type="submission" date="2020-08" db="EMBL/GenBank/DDBJ databases">
        <title>Oceanospirillum sp. nov. isolated from marine sediment.</title>
        <authorList>
            <person name="Ji X."/>
        </authorList>
    </citation>
    <scope>NUCLEOTIDE SEQUENCE [LARGE SCALE GENOMIC DNA]</scope>
    <source>
        <strain evidence="4 5">D5</strain>
    </source>
</reference>
<dbReference type="InterPro" id="IPR051309">
    <property type="entry name" value="ABCF_ATPase"/>
</dbReference>
<feature type="non-terminal residue" evidence="4">
    <location>
        <position position="105"/>
    </location>
</feature>
<evidence type="ECO:0000313" key="5">
    <source>
        <dbReference type="Proteomes" id="UP000565262"/>
    </source>
</evidence>
<dbReference type="PANTHER" id="PTHR42855">
    <property type="entry name" value="ABC TRANSPORTER ATP-BINDING SUBUNIT"/>
    <property type="match status" value="1"/>
</dbReference>
<dbReference type="Pfam" id="PF12848">
    <property type="entry name" value="ABC_tran_Xtn"/>
    <property type="match status" value="1"/>
</dbReference>
<gene>
    <name evidence="4" type="ORF">H4O21_25095</name>
</gene>
<accession>A0A839IWY1</accession>
<dbReference type="InterPro" id="IPR032781">
    <property type="entry name" value="ABC_tran_Xtn"/>
</dbReference>
<feature type="domain" description="ABC-transporter extension" evidence="3">
    <location>
        <begin position="31"/>
        <end position="104"/>
    </location>
</feature>
<dbReference type="GO" id="GO:0005524">
    <property type="term" value="F:ATP binding"/>
    <property type="evidence" value="ECO:0007669"/>
    <property type="project" value="UniProtKB-KW"/>
</dbReference>
<keyword evidence="5" id="KW-1185">Reference proteome</keyword>
<protein>
    <submittedName>
        <fullName evidence="4">ABC-F family ATP-binding cassette domain-containing protein</fullName>
    </submittedName>
</protein>
<dbReference type="PANTHER" id="PTHR42855:SF2">
    <property type="entry name" value="DRUG RESISTANCE ABC TRANSPORTER,ATP-BINDING PROTEIN"/>
    <property type="match status" value="1"/>
</dbReference>
<dbReference type="EMBL" id="JACJFM010000323">
    <property type="protein sequence ID" value="MBB1489885.1"/>
    <property type="molecule type" value="Genomic_DNA"/>
</dbReference>
<sequence>WLESFLKNYPGAVVIVSHDKMFLDNVTNRTIEISLGRIYDYPKPYSKYLVLREEIREQQLASQKNQQKQIEHTEKLIEKFRAKASKATMAQSLIKKLDKIERIEV</sequence>
<evidence type="ECO:0000313" key="4">
    <source>
        <dbReference type="EMBL" id="MBB1489885.1"/>
    </source>
</evidence>
<dbReference type="Gene3D" id="3.40.50.300">
    <property type="entry name" value="P-loop containing nucleotide triphosphate hydrolases"/>
    <property type="match status" value="1"/>
</dbReference>
<proteinExistence type="predicted"/>